<dbReference type="RefSeq" id="WP_253799592.1">
    <property type="nucleotide sequence ID" value="NZ_BAAAUB010000047.1"/>
</dbReference>
<feature type="transmembrane region" description="Helical" evidence="1">
    <location>
        <begin position="65"/>
        <end position="84"/>
    </location>
</feature>
<keyword evidence="1" id="KW-1133">Transmembrane helix</keyword>
<feature type="transmembrane region" description="Helical" evidence="1">
    <location>
        <begin position="6"/>
        <end position="27"/>
    </location>
</feature>
<organism evidence="2 3">
    <name type="scientific">Kitasatospora paracochleata</name>
    <dbReference type="NCBI Taxonomy" id="58354"/>
    <lineage>
        <taxon>Bacteria</taxon>
        <taxon>Bacillati</taxon>
        <taxon>Actinomycetota</taxon>
        <taxon>Actinomycetes</taxon>
        <taxon>Kitasatosporales</taxon>
        <taxon>Streptomycetaceae</taxon>
        <taxon>Kitasatospora</taxon>
    </lineage>
</organism>
<keyword evidence="1" id="KW-0812">Transmembrane</keyword>
<evidence type="ECO:0000313" key="3">
    <source>
        <dbReference type="Proteomes" id="UP001206483"/>
    </source>
</evidence>
<dbReference type="EMBL" id="JAMZDX010000004">
    <property type="protein sequence ID" value="MCP2310940.1"/>
    <property type="molecule type" value="Genomic_DNA"/>
</dbReference>
<evidence type="ECO:0000256" key="1">
    <source>
        <dbReference type="SAM" id="Phobius"/>
    </source>
</evidence>
<sequence>MQPLRGLLVLGWTGVGLLWLRVAALWLRAALRSRARAQAGRVSLSKQDAREDLGPRAPVRFGGKLWVYVRHAAVWVLIPLAAAVPGSLRAMDGGEHVRQLKQAGAAAVTATVIAASDVREVEDDGDVTGYHADLVLAMPGGPQVTAYGLTVDEPHPGSQVLALWAPSAPQLGAVVNDTKDLPGFVRTGWTWHSEDSEGSFLFVFFALLVGIALVPLSVSTGAADLHDLAWRPLAQTVNAAVLTALYLLVRPFLTVHGVDSNSAGAVTLGFGLVLLVLYLGQSLRAGSVT</sequence>
<dbReference type="Proteomes" id="UP001206483">
    <property type="component" value="Unassembled WGS sequence"/>
</dbReference>
<keyword evidence="1" id="KW-0472">Membrane</keyword>
<feature type="transmembrane region" description="Helical" evidence="1">
    <location>
        <begin position="261"/>
        <end position="280"/>
    </location>
</feature>
<feature type="transmembrane region" description="Helical" evidence="1">
    <location>
        <begin position="198"/>
        <end position="216"/>
    </location>
</feature>
<accession>A0ABT1J0J2</accession>
<keyword evidence="3" id="KW-1185">Reference proteome</keyword>
<gene>
    <name evidence="2" type="ORF">FHR36_004103</name>
</gene>
<proteinExistence type="predicted"/>
<name>A0ABT1J0J2_9ACTN</name>
<evidence type="ECO:0000313" key="2">
    <source>
        <dbReference type="EMBL" id="MCP2310940.1"/>
    </source>
</evidence>
<protein>
    <submittedName>
        <fullName evidence="2">Uncharacterized protein</fullName>
    </submittedName>
</protein>
<comment type="caution">
    <text evidence="2">The sequence shown here is derived from an EMBL/GenBank/DDBJ whole genome shotgun (WGS) entry which is preliminary data.</text>
</comment>
<reference evidence="2 3" key="1">
    <citation type="submission" date="2022-06" db="EMBL/GenBank/DDBJ databases">
        <title>Sequencing the genomes of 1000 actinobacteria strains.</title>
        <authorList>
            <person name="Klenk H.-P."/>
        </authorList>
    </citation>
    <scope>NUCLEOTIDE SEQUENCE [LARGE SCALE GENOMIC DNA]</scope>
    <source>
        <strain evidence="2 3">DSM 41656</strain>
    </source>
</reference>
<feature type="transmembrane region" description="Helical" evidence="1">
    <location>
        <begin position="228"/>
        <end position="249"/>
    </location>
</feature>